<dbReference type="eggNOG" id="KOG0143">
    <property type="taxonomic scope" value="Eukaryota"/>
</dbReference>
<keyword evidence="5" id="KW-1185">Reference proteome</keyword>
<evidence type="ECO:0000259" key="3">
    <source>
        <dbReference type="Pfam" id="PF03171"/>
    </source>
</evidence>
<evidence type="ECO:0000256" key="1">
    <source>
        <dbReference type="ARBA" id="ARBA00022723"/>
    </source>
</evidence>
<keyword evidence="1" id="KW-0479">Metal-binding</keyword>
<dbReference type="HOGENOM" id="CLU_010119_8_2_1"/>
<feature type="domain" description="Isopenicillin N synthase-like Fe(2+) 2OG dioxygenase" evidence="3">
    <location>
        <begin position="96"/>
        <end position="149"/>
    </location>
</feature>
<evidence type="ECO:0000313" key="5">
    <source>
        <dbReference type="Proteomes" id="UP000026915"/>
    </source>
</evidence>
<evidence type="ECO:0000256" key="2">
    <source>
        <dbReference type="ARBA" id="ARBA00023004"/>
    </source>
</evidence>
<sequence length="217" mass="23976">MTFKLVFISTRMSADENSSSFTIGNFAQEKGLPYVPKCYVVSPSNRSSLDLVPEKAQVPTIDIEVRKLALEIMGTIRESLGIVPNQLGKKMEDGVQVMAVNCYPPCPEPEMALGLPPHSDYTFLTIVLQNSSGLEILDTEDGKWKIVPVLHPCRTRISTASLHSLGMDDKMGTAKELVDEKRPKGYKESSFRDFLDFIATTDIGDGKSFIGTLKLEN</sequence>
<dbReference type="InterPro" id="IPR044861">
    <property type="entry name" value="IPNS-like_FE2OG_OXY"/>
</dbReference>
<dbReference type="AlphaFoldDB" id="A0A061G072"/>
<dbReference type="PANTHER" id="PTHR47991">
    <property type="entry name" value="OXOGLUTARATE/IRON-DEPENDENT DIOXYGENASE"/>
    <property type="match status" value="1"/>
</dbReference>
<name>A0A061G072_THECC</name>
<dbReference type="SUPFAM" id="SSF51197">
    <property type="entry name" value="Clavaminate synthase-like"/>
    <property type="match status" value="1"/>
</dbReference>
<dbReference type="InterPro" id="IPR027443">
    <property type="entry name" value="IPNS-like_sf"/>
</dbReference>
<organism evidence="4 5">
    <name type="scientific">Theobroma cacao</name>
    <name type="common">Cacao</name>
    <name type="synonym">Cocoa</name>
    <dbReference type="NCBI Taxonomy" id="3641"/>
    <lineage>
        <taxon>Eukaryota</taxon>
        <taxon>Viridiplantae</taxon>
        <taxon>Streptophyta</taxon>
        <taxon>Embryophyta</taxon>
        <taxon>Tracheophyta</taxon>
        <taxon>Spermatophyta</taxon>
        <taxon>Magnoliopsida</taxon>
        <taxon>eudicotyledons</taxon>
        <taxon>Gunneridae</taxon>
        <taxon>Pentapetalae</taxon>
        <taxon>rosids</taxon>
        <taxon>malvids</taxon>
        <taxon>Malvales</taxon>
        <taxon>Malvaceae</taxon>
        <taxon>Byttnerioideae</taxon>
        <taxon>Theobroma</taxon>
    </lineage>
</organism>
<evidence type="ECO:0000313" key="4">
    <source>
        <dbReference type="EMBL" id="EOY22758.1"/>
    </source>
</evidence>
<dbReference type="InParanoid" id="A0A061G072"/>
<dbReference type="Proteomes" id="UP000026915">
    <property type="component" value="Chromosome 3"/>
</dbReference>
<dbReference type="Pfam" id="PF03171">
    <property type="entry name" value="2OG-FeII_Oxy"/>
    <property type="match status" value="1"/>
</dbReference>
<dbReference type="EMBL" id="CM001881">
    <property type="protein sequence ID" value="EOY22758.1"/>
    <property type="molecule type" value="Genomic_DNA"/>
</dbReference>
<dbReference type="GO" id="GO:0046872">
    <property type="term" value="F:metal ion binding"/>
    <property type="evidence" value="ECO:0007669"/>
    <property type="project" value="UniProtKB-KW"/>
</dbReference>
<dbReference type="Gramene" id="EOY22758">
    <property type="protein sequence ID" value="EOY22758"/>
    <property type="gene ID" value="TCM_014835"/>
</dbReference>
<proteinExistence type="predicted"/>
<gene>
    <name evidence="4" type="ORF">TCM_014835</name>
</gene>
<dbReference type="OMA" id="FTDDNAW"/>
<dbReference type="Gene3D" id="2.60.120.330">
    <property type="entry name" value="B-lactam Antibiotic, Isopenicillin N Synthase, Chain"/>
    <property type="match status" value="1"/>
</dbReference>
<keyword evidence="2" id="KW-0408">Iron</keyword>
<accession>A0A061G072</accession>
<dbReference type="STRING" id="3641.A0A061G072"/>
<dbReference type="InterPro" id="IPR050295">
    <property type="entry name" value="Plant_2OG-oxidoreductases"/>
</dbReference>
<protein>
    <submittedName>
        <fullName evidence="4">KAR-UP oxidoreductase 1, putative</fullName>
    </submittedName>
</protein>
<reference evidence="4 5" key="1">
    <citation type="journal article" date="2013" name="Genome Biol.">
        <title>The genome sequence of the most widely cultivated cacao type and its use to identify candidate genes regulating pod color.</title>
        <authorList>
            <person name="Motamayor J.C."/>
            <person name="Mockaitis K."/>
            <person name="Schmutz J."/>
            <person name="Haiminen N."/>
            <person name="Iii D.L."/>
            <person name="Cornejo O."/>
            <person name="Findley S.D."/>
            <person name="Zheng P."/>
            <person name="Utro F."/>
            <person name="Royaert S."/>
            <person name="Saski C."/>
            <person name="Jenkins J."/>
            <person name="Podicheti R."/>
            <person name="Zhao M."/>
            <person name="Scheffler B.E."/>
            <person name="Stack J.C."/>
            <person name="Feltus F.A."/>
            <person name="Mustiga G.M."/>
            <person name="Amores F."/>
            <person name="Phillips W."/>
            <person name="Marelli J.P."/>
            <person name="May G.D."/>
            <person name="Shapiro H."/>
            <person name="Ma J."/>
            <person name="Bustamante C.D."/>
            <person name="Schnell R.J."/>
            <person name="Main D."/>
            <person name="Gilbert D."/>
            <person name="Parida L."/>
            <person name="Kuhn D.N."/>
        </authorList>
    </citation>
    <scope>NUCLEOTIDE SEQUENCE [LARGE SCALE GENOMIC DNA]</scope>
    <source>
        <strain evidence="5">cv. Matina 1-6</strain>
    </source>
</reference>